<dbReference type="RefSeq" id="XP_030754203.1">
    <property type="nucleotide sequence ID" value="XM_030898343.1"/>
</dbReference>
<keyword evidence="3" id="KW-1185">Reference proteome</keyword>
<keyword evidence="1" id="KW-0175">Coiled coil</keyword>
<dbReference type="InParanoid" id="A0A6J2XRS1"/>
<evidence type="ECO:0000256" key="1">
    <source>
        <dbReference type="SAM" id="Coils"/>
    </source>
</evidence>
<reference evidence="4" key="1">
    <citation type="submission" date="2025-08" db="UniProtKB">
        <authorList>
            <consortium name="RefSeq"/>
        </authorList>
    </citation>
    <scope>IDENTIFICATION</scope>
    <source>
        <tissue evidence="4">Gonads</tissue>
    </source>
</reference>
<gene>
    <name evidence="4" type="primary">LOC115880994</name>
</gene>
<dbReference type="InterPro" id="IPR036249">
    <property type="entry name" value="Thioredoxin-like_sf"/>
</dbReference>
<dbReference type="GeneID" id="115880994"/>
<evidence type="ECO:0000256" key="2">
    <source>
        <dbReference type="SAM" id="MobiDB-lite"/>
    </source>
</evidence>
<name>A0A6J2XRS1_SITOR</name>
<protein>
    <submittedName>
        <fullName evidence="4">Thioredoxin domain-containing protein 9</fullName>
    </submittedName>
</protein>
<feature type="region of interest" description="Disordered" evidence="2">
    <location>
        <begin position="176"/>
        <end position="201"/>
    </location>
</feature>
<proteinExistence type="predicted"/>
<dbReference type="PANTHER" id="PTHR21148">
    <property type="entry name" value="THIOREDOXIN DOMAIN-CONTAINING PROTEIN 9"/>
    <property type="match status" value="1"/>
</dbReference>
<organism evidence="3 4">
    <name type="scientific">Sitophilus oryzae</name>
    <name type="common">Rice weevil</name>
    <name type="synonym">Curculio oryzae</name>
    <dbReference type="NCBI Taxonomy" id="7048"/>
    <lineage>
        <taxon>Eukaryota</taxon>
        <taxon>Metazoa</taxon>
        <taxon>Ecdysozoa</taxon>
        <taxon>Arthropoda</taxon>
        <taxon>Hexapoda</taxon>
        <taxon>Insecta</taxon>
        <taxon>Pterygota</taxon>
        <taxon>Neoptera</taxon>
        <taxon>Endopterygota</taxon>
        <taxon>Coleoptera</taxon>
        <taxon>Polyphaga</taxon>
        <taxon>Cucujiformia</taxon>
        <taxon>Curculionidae</taxon>
        <taxon>Dryophthorinae</taxon>
        <taxon>Sitophilus</taxon>
    </lineage>
</organism>
<dbReference type="OrthoDB" id="10257948at2759"/>
<dbReference type="KEGG" id="soy:115880994"/>
<dbReference type="FunCoup" id="A0A6J2XRS1">
    <property type="interactions" value="2281"/>
</dbReference>
<dbReference type="Proteomes" id="UP000504635">
    <property type="component" value="Unplaced"/>
</dbReference>
<dbReference type="Gene3D" id="3.40.30.10">
    <property type="entry name" value="Glutaredoxin"/>
    <property type="match status" value="1"/>
</dbReference>
<evidence type="ECO:0000313" key="3">
    <source>
        <dbReference type="Proteomes" id="UP000504635"/>
    </source>
</evidence>
<sequence>MENQLLNVTQAIEKQVDAAIEQIDNLDVNDLEQLRKNRVKEMQKLEELKREWLKNDHGKYEEMPEEKCFFDLIKKSDNLIIHFFTNSSERSLILDKHLKILAPKHLEARFVKFNAEKCPFLAERLKIKVIPTIVLIQKTILVDKVVGFTQLGNRDDFSTETLEWRLAQNEVIKYEGDLTTPPDQQENKKSKGYGKKIRDSAYDRDDDDLDIEEYGIKNDNNIKGESLLQVKSSALSTELTPEELAELELLD</sequence>
<dbReference type="CDD" id="cd02989">
    <property type="entry name" value="Phd_like_TxnDC9"/>
    <property type="match status" value="1"/>
</dbReference>
<dbReference type="SUPFAM" id="SSF52833">
    <property type="entry name" value="Thioredoxin-like"/>
    <property type="match status" value="1"/>
</dbReference>
<evidence type="ECO:0000313" key="4">
    <source>
        <dbReference type="RefSeq" id="XP_030754203.1"/>
    </source>
</evidence>
<dbReference type="AlphaFoldDB" id="A0A6J2XRS1"/>
<accession>A0A6J2XRS1</accession>
<feature type="coiled-coil region" evidence="1">
    <location>
        <begin position="9"/>
        <end position="51"/>
    </location>
</feature>